<keyword evidence="3" id="KW-1185">Reference proteome</keyword>
<name>A0A8J4WCN0_9TREM</name>
<dbReference type="OrthoDB" id="74835at2759"/>
<gene>
    <name evidence="2" type="ORF">PHET_11291</name>
</gene>
<sequence length="669" mass="74166">MDCPVEDLDELNEETFGSAEDGTICAILFSSQMRFPLGDWEFEHERFAVSQGVVENKAPEADELPKFWEAPGDLSFLWQPDSFDVYKNLLEDEAKERGVDVEETIQKLVAEDDAFEDPAILDISKKVSVQKLYGYNLEKILDAPAYPTAPVNILGNARDIWSSNDVLNPSVRHGPSETNRQVSDSLSLLHILQQMGRSEAPSVGSRHFQINNTAATFENLRLLAEHSKPSQHAVLSRSPGACVDAVPKLAQTQSFYDPPYKELALSSSVVPARLSYSAMGSPTSAEQPYDQVSQSNHLKGVSFQKTIAPPMRLNFPPGHYLHPRTFISDARYATLQRMFMTTGSQPNGSPAFPFYGGVNIFQDPRFLQHLPAPGAAGLRAQPPYQMPTGMQFLRQPPIPSMFFDHRLTRPPPVLFASQPGSPAAAASFEATPRLPNLSAQFGVRDAKFGIDLQSDEQFDPTSGSWMTQYESVGVLLSHLRPLMVSNPYVQDYYFAVRWLRRMNTNHTKQLLSGGAPPFTCPPVMQMPSPVTFQNLIDPTTHYHDVTLTRKFVMPFALVHSLNRLPSPNGSVMFQPVDEHLLPTDEVSESQSNSKSPPEPALSGHIDVISSALGRVTRSNLHHPRIVAELSLSSALVENTADQGAKQKNTNDVRLVFKSDHVYVVCSVRI</sequence>
<accession>A0A8J4WCN0</accession>
<protein>
    <submittedName>
        <fullName evidence="2">Uncharacterized protein</fullName>
    </submittedName>
</protein>
<dbReference type="AlphaFoldDB" id="A0A8J4WCN0"/>
<organism evidence="2 3">
    <name type="scientific">Paragonimus heterotremus</name>
    <dbReference type="NCBI Taxonomy" id="100268"/>
    <lineage>
        <taxon>Eukaryota</taxon>
        <taxon>Metazoa</taxon>
        <taxon>Spiralia</taxon>
        <taxon>Lophotrochozoa</taxon>
        <taxon>Platyhelminthes</taxon>
        <taxon>Trematoda</taxon>
        <taxon>Digenea</taxon>
        <taxon>Plagiorchiida</taxon>
        <taxon>Troglotremata</taxon>
        <taxon>Troglotrematidae</taxon>
        <taxon>Paragonimus</taxon>
    </lineage>
</organism>
<reference evidence="2" key="1">
    <citation type="submission" date="2019-05" db="EMBL/GenBank/DDBJ databases">
        <title>Annotation for the trematode Paragonimus heterotremus.</title>
        <authorList>
            <person name="Choi Y.-J."/>
        </authorList>
    </citation>
    <scope>NUCLEOTIDE SEQUENCE</scope>
    <source>
        <strain evidence="2">LC</strain>
    </source>
</reference>
<evidence type="ECO:0000256" key="1">
    <source>
        <dbReference type="SAM" id="MobiDB-lite"/>
    </source>
</evidence>
<proteinExistence type="predicted"/>
<dbReference type="Proteomes" id="UP000748531">
    <property type="component" value="Unassembled WGS sequence"/>
</dbReference>
<evidence type="ECO:0000313" key="3">
    <source>
        <dbReference type="Proteomes" id="UP000748531"/>
    </source>
</evidence>
<comment type="caution">
    <text evidence="2">The sequence shown here is derived from an EMBL/GenBank/DDBJ whole genome shotgun (WGS) entry which is preliminary data.</text>
</comment>
<evidence type="ECO:0000313" key="2">
    <source>
        <dbReference type="EMBL" id="KAF5394509.1"/>
    </source>
</evidence>
<dbReference type="EMBL" id="LUCH01018302">
    <property type="protein sequence ID" value="KAF5394509.1"/>
    <property type="molecule type" value="Genomic_DNA"/>
</dbReference>
<feature type="region of interest" description="Disordered" evidence="1">
    <location>
        <begin position="583"/>
        <end position="603"/>
    </location>
</feature>